<dbReference type="EMBL" id="BAAAZR010000008">
    <property type="protein sequence ID" value="GAA3810349.1"/>
    <property type="molecule type" value="Genomic_DNA"/>
</dbReference>
<proteinExistence type="predicted"/>
<gene>
    <name evidence="1" type="ORF">GCM10022226_33370</name>
</gene>
<accession>A0ABP7I4L9</accession>
<organism evidence="1 2">
    <name type="scientific">Sphaerisporangium flaviroseum</name>
    <dbReference type="NCBI Taxonomy" id="509199"/>
    <lineage>
        <taxon>Bacteria</taxon>
        <taxon>Bacillati</taxon>
        <taxon>Actinomycetota</taxon>
        <taxon>Actinomycetes</taxon>
        <taxon>Streptosporangiales</taxon>
        <taxon>Streptosporangiaceae</taxon>
        <taxon>Sphaerisporangium</taxon>
    </lineage>
</organism>
<name>A0ABP7I4L9_9ACTN</name>
<comment type="caution">
    <text evidence="1">The sequence shown here is derived from an EMBL/GenBank/DDBJ whole genome shotgun (WGS) entry which is preliminary data.</text>
</comment>
<reference evidence="2" key="1">
    <citation type="journal article" date="2019" name="Int. J. Syst. Evol. Microbiol.">
        <title>The Global Catalogue of Microorganisms (GCM) 10K type strain sequencing project: providing services to taxonomists for standard genome sequencing and annotation.</title>
        <authorList>
            <consortium name="The Broad Institute Genomics Platform"/>
            <consortium name="The Broad Institute Genome Sequencing Center for Infectious Disease"/>
            <person name="Wu L."/>
            <person name="Ma J."/>
        </authorList>
    </citation>
    <scope>NUCLEOTIDE SEQUENCE [LARGE SCALE GENOMIC DNA]</scope>
    <source>
        <strain evidence="2">JCM 16908</strain>
    </source>
</reference>
<keyword evidence="2" id="KW-1185">Reference proteome</keyword>
<evidence type="ECO:0000313" key="2">
    <source>
        <dbReference type="Proteomes" id="UP001500888"/>
    </source>
</evidence>
<evidence type="ECO:0000313" key="1">
    <source>
        <dbReference type="EMBL" id="GAA3810349.1"/>
    </source>
</evidence>
<protein>
    <submittedName>
        <fullName evidence="1">Uncharacterized protein</fullName>
    </submittedName>
</protein>
<sequence>MGPGSPTRPWFLAVDGAGFTAPPPAASAPQVTARAPDVIRARPLDHTTKTSPQSIPVAVFKIRAGDRVSSRWARGR</sequence>
<dbReference type="Proteomes" id="UP001500888">
    <property type="component" value="Unassembled WGS sequence"/>
</dbReference>